<dbReference type="KEGG" id="sbae:DSM104329_04873"/>
<keyword evidence="5" id="KW-1185">Reference proteome</keyword>
<organism evidence="4 5">
    <name type="scientific">Capillimicrobium parvum</name>
    <dbReference type="NCBI Taxonomy" id="2884022"/>
    <lineage>
        <taxon>Bacteria</taxon>
        <taxon>Bacillati</taxon>
        <taxon>Actinomycetota</taxon>
        <taxon>Thermoleophilia</taxon>
        <taxon>Solirubrobacterales</taxon>
        <taxon>Capillimicrobiaceae</taxon>
        <taxon>Capillimicrobium</taxon>
    </lineage>
</organism>
<gene>
    <name evidence="4" type="ORF">DSM104329_04873</name>
</gene>
<dbReference type="InterPro" id="IPR036505">
    <property type="entry name" value="Amidase/PGRP_sf"/>
</dbReference>
<dbReference type="PROSITE" id="PS51318">
    <property type="entry name" value="TAT"/>
    <property type="match status" value="1"/>
</dbReference>
<dbReference type="Pfam" id="PF01510">
    <property type="entry name" value="Amidase_2"/>
    <property type="match status" value="1"/>
</dbReference>
<dbReference type="InterPro" id="IPR002502">
    <property type="entry name" value="Amidase_domain"/>
</dbReference>
<dbReference type="CDD" id="cd06583">
    <property type="entry name" value="PGRP"/>
    <property type="match status" value="1"/>
</dbReference>
<dbReference type="InterPro" id="IPR006311">
    <property type="entry name" value="TAT_signal"/>
</dbReference>
<sequence>MTSAPHDLSRRRLLGLGLMTAGAVWLETVPGASEALARARRGPTATSAAIGLPRARRIGPVDVPGGLDLAGLRWSGRAHPRIELRARRPGGRFTEWLPVAHAHDHGPDGSGPASATDPVWTGRSDAVELRLDHPVDGLTLHTVRTDRPRGVFAHAAQAAPVTDGGPAVITRAQWGADSLRLRGRPEYGSVQLAFVHHTVNANDYLPEDAAGIVLAIAKYHISGNGWNDIGYNFLVDKYGQIFEGRAGGMTEAVIGAQAQGYNSVSTGISNIGTFETVAQTDPALNAMAQLIGWKLALHGAPVEGEIAVVSAGGASNRYPSGRTVTLQRISGHRDGDKTSCPGSALYAQLPEIRRRAAARDYPVAVTPETTSQITINAASTQVAANSSVLVSGSLVDVDGGPMANAEVRVQKLGATRWSTAAHAVTDKDGLFHTNVLVRQNSRLRAYWNGDADLGGEPLTSPTVNVSAVPSMTARLSAKRVGVGGTVTVSAALRPTRKKVQLTISKKGRDGRYSTVRRVTMTVSGSTARATVRLTQPGLYGFSVAALADSRAMAVTTPLIHVRCARGATAGQPVEIDAGGTAQTEQNGSGGVAASAR</sequence>
<dbReference type="SMART" id="SM00701">
    <property type="entry name" value="PGRP"/>
    <property type="match status" value="1"/>
</dbReference>
<evidence type="ECO:0000259" key="2">
    <source>
        <dbReference type="SMART" id="SM00644"/>
    </source>
</evidence>
<dbReference type="PANTHER" id="PTHR11022">
    <property type="entry name" value="PEPTIDOGLYCAN RECOGNITION PROTEIN"/>
    <property type="match status" value="1"/>
</dbReference>
<dbReference type="InterPro" id="IPR008969">
    <property type="entry name" value="CarboxyPept-like_regulatory"/>
</dbReference>
<evidence type="ECO:0008006" key="6">
    <source>
        <dbReference type="Google" id="ProtNLM"/>
    </source>
</evidence>
<feature type="domain" description="N-acetylmuramoyl-L-alanine amidase" evidence="2">
    <location>
        <begin position="176"/>
        <end position="342"/>
    </location>
</feature>
<protein>
    <recommendedName>
        <fullName evidence="6">Peptidoglycan recognition protein family domain-containing protein</fullName>
    </recommendedName>
</protein>
<dbReference type="SUPFAM" id="SSF49464">
    <property type="entry name" value="Carboxypeptidase regulatory domain-like"/>
    <property type="match status" value="1"/>
</dbReference>
<feature type="domain" description="Peptidoglycan recognition protein family" evidence="3">
    <location>
        <begin position="166"/>
        <end position="313"/>
    </location>
</feature>
<dbReference type="SUPFAM" id="SSF55846">
    <property type="entry name" value="N-acetylmuramoyl-L-alanine amidase-like"/>
    <property type="match status" value="1"/>
</dbReference>
<evidence type="ECO:0000313" key="4">
    <source>
        <dbReference type="EMBL" id="UGS38445.1"/>
    </source>
</evidence>
<reference evidence="4" key="1">
    <citation type="journal article" date="2022" name="Int. J. Syst. Evol. Microbiol.">
        <title>Pseudomonas aegrilactucae sp. nov. and Pseudomonas morbosilactucae sp. nov., pathogens causing bacterial rot of lettuce in Japan.</title>
        <authorList>
            <person name="Sawada H."/>
            <person name="Fujikawa T."/>
            <person name="Satou M."/>
        </authorList>
    </citation>
    <scope>NUCLEOTIDE SEQUENCE</scope>
    <source>
        <strain evidence="4">0166_1</strain>
    </source>
</reference>
<dbReference type="EMBL" id="CP087164">
    <property type="protein sequence ID" value="UGS38445.1"/>
    <property type="molecule type" value="Genomic_DNA"/>
</dbReference>
<comment type="similarity">
    <text evidence="1">Belongs to the N-acetylmuramoyl-L-alanine amidase 2 family.</text>
</comment>
<dbReference type="GO" id="GO:0008270">
    <property type="term" value="F:zinc ion binding"/>
    <property type="evidence" value="ECO:0007669"/>
    <property type="project" value="InterPro"/>
</dbReference>
<evidence type="ECO:0000313" key="5">
    <source>
        <dbReference type="Proteomes" id="UP001162834"/>
    </source>
</evidence>
<dbReference type="Gene3D" id="3.40.80.10">
    <property type="entry name" value="Peptidoglycan recognition protein-like"/>
    <property type="match status" value="1"/>
</dbReference>
<dbReference type="InterPro" id="IPR015510">
    <property type="entry name" value="PGRP"/>
</dbReference>
<dbReference type="SMART" id="SM00644">
    <property type="entry name" value="Ami_2"/>
    <property type="match status" value="1"/>
</dbReference>
<dbReference type="AlphaFoldDB" id="A0A9E7C2D2"/>
<evidence type="ECO:0000259" key="3">
    <source>
        <dbReference type="SMART" id="SM00701"/>
    </source>
</evidence>
<proteinExistence type="inferred from homology"/>
<dbReference type="GO" id="GO:0008745">
    <property type="term" value="F:N-acetylmuramoyl-L-alanine amidase activity"/>
    <property type="evidence" value="ECO:0007669"/>
    <property type="project" value="InterPro"/>
</dbReference>
<dbReference type="InterPro" id="IPR006619">
    <property type="entry name" value="PGRP_domain_met/bac"/>
</dbReference>
<dbReference type="GO" id="GO:0009253">
    <property type="term" value="P:peptidoglycan catabolic process"/>
    <property type="evidence" value="ECO:0007669"/>
    <property type="project" value="InterPro"/>
</dbReference>
<evidence type="ECO:0000256" key="1">
    <source>
        <dbReference type="ARBA" id="ARBA00007553"/>
    </source>
</evidence>
<dbReference type="Proteomes" id="UP001162834">
    <property type="component" value="Chromosome"/>
</dbReference>
<dbReference type="RefSeq" id="WP_259312466.1">
    <property type="nucleotide sequence ID" value="NZ_CP087164.1"/>
</dbReference>
<accession>A0A9E7C2D2</accession>
<dbReference type="PANTHER" id="PTHR11022:SF41">
    <property type="entry name" value="PEPTIDOGLYCAN-RECOGNITION PROTEIN LC-RELATED"/>
    <property type="match status" value="1"/>
</dbReference>
<name>A0A9E7C2D2_9ACTN</name>